<dbReference type="CDD" id="cd18793">
    <property type="entry name" value="SF2_C_SNF"/>
    <property type="match status" value="1"/>
</dbReference>
<dbReference type="PROSITE" id="PS50966">
    <property type="entry name" value="ZF_SWIM"/>
    <property type="match status" value="1"/>
</dbReference>
<reference evidence="6 7" key="1">
    <citation type="journal article" date="2016" name="Genome Announc.">
        <title>First Complete Genome Sequence of a Subdivision 6 Acidobacterium Strain.</title>
        <authorList>
            <person name="Huang S."/>
            <person name="Vieira S."/>
            <person name="Bunk B."/>
            <person name="Riedel T."/>
            <person name="Sproer C."/>
            <person name="Overmann J."/>
        </authorList>
    </citation>
    <scope>NUCLEOTIDE SEQUENCE [LARGE SCALE GENOMIC DNA]</scope>
    <source>
        <strain evidence="7">DSM 100886 HEG_-6_39</strain>
    </source>
</reference>
<dbReference type="GO" id="GO:0016787">
    <property type="term" value="F:hydrolase activity"/>
    <property type="evidence" value="ECO:0007669"/>
    <property type="project" value="UniProtKB-KW"/>
</dbReference>
<dbReference type="SUPFAM" id="SSF52540">
    <property type="entry name" value="P-loop containing nucleoside triphosphate hydrolases"/>
    <property type="match status" value="2"/>
</dbReference>
<keyword evidence="2" id="KW-0862">Zinc</keyword>
<keyword evidence="6" id="KW-0067">ATP-binding</keyword>
<evidence type="ECO:0000256" key="2">
    <source>
        <dbReference type="PROSITE-ProRule" id="PRU00325"/>
    </source>
</evidence>
<dbReference type="GO" id="GO:0004386">
    <property type="term" value="F:helicase activity"/>
    <property type="evidence" value="ECO:0007669"/>
    <property type="project" value="UniProtKB-KW"/>
</dbReference>
<dbReference type="InterPro" id="IPR027417">
    <property type="entry name" value="P-loop_NTPase"/>
</dbReference>
<evidence type="ECO:0000256" key="1">
    <source>
        <dbReference type="ARBA" id="ARBA00022801"/>
    </source>
</evidence>
<dbReference type="PROSITE" id="PS51192">
    <property type="entry name" value="HELICASE_ATP_BIND_1"/>
    <property type="match status" value="1"/>
</dbReference>
<reference evidence="7" key="2">
    <citation type="submission" date="2016-04" db="EMBL/GenBank/DDBJ databases">
        <title>First Complete Genome Sequence of a Subdivision 6 Acidobacterium.</title>
        <authorList>
            <person name="Huang S."/>
            <person name="Vieira S."/>
            <person name="Bunk B."/>
            <person name="Riedel T."/>
            <person name="Sproeer C."/>
            <person name="Overmann J."/>
        </authorList>
    </citation>
    <scope>NUCLEOTIDE SEQUENCE [LARGE SCALE GENOMIC DNA]</scope>
    <source>
        <strain evidence="7">DSM 100886 HEG_-6_39</strain>
    </source>
</reference>
<dbReference type="InterPro" id="IPR000330">
    <property type="entry name" value="SNF2_N"/>
</dbReference>
<dbReference type="SMART" id="SM00487">
    <property type="entry name" value="DEXDc"/>
    <property type="match status" value="1"/>
</dbReference>
<keyword evidence="2" id="KW-0479">Metal-binding</keyword>
<dbReference type="InterPro" id="IPR007527">
    <property type="entry name" value="Znf_SWIM"/>
</dbReference>
<dbReference type="Gene3D" id="3.40.50.10810">
    <property type="entry name" value="Tandem AAA-ATPase domain"/>
    <property type="match status" value="1"/>
</dbReference>
<evidence type="ECO:0000313" key="6">
    <source>
        <dbReference type="EMBL" id="AMY08595.1"/>
    </source>
</evidence>
<feature type="domain" description="Helicase ATP-binding" evidence="4">
    <location>
        <begin position="659"/>
        <end position="823"/>
    </location>
</feature>
<dbReference type="InterPro" id="IPR014001">
    <property type="entry name" value="Helicase_ATP-bd"/>
</dbReference>
<evidence type="ECO:0000259" key="5">
    <source>
        <dbReference type="PROSITE" id="PS51194"/>
    </source>
</evidence>
<dbReference type="KEGG" id="abac:LuPra_01799"/>
<dbReference type="STRING" id="1855912.LuPra_01799"/>
<dbReference type="PROSITE" id="PS51194">
    <property type="entry name" value="HELICASE_CTER"/>
    <property type="match status" value="1"/>
</dbReference>
<dbReference type="EMBL" id="CP015136">
    <property type="protein sequence ID" value="AMY08595.1"/>
    <property type="molecule type" value="Genomic_DNA"/>
</dbReference>
<keyword evidence="1" id="KW-0378">Hydrolase</keyword>
<dbReference type="AlphaFoldDB" id="A0A143PJ54"/>
<keyword evidence="6" id="KW-0547">Nucleotide-binding</keyword>
<dbReference type="GO" id="GO:0008270">
    <property type="term" value="F:zinc ion binding"/>
    <property type="evidence" value="ECO:0007669"/>
    <property type="project" value="UniProtKB-KW"/>
</dbReference>
<dbReference type="Pfam" id="PF00271">
    <property type="entry name" value="Helicase_C"/>
    <property type="match status" value="1"/>
</dbReference>
<name>A0A143PJ54_LUTPR</name>
<dbReference type="Pfam" id="PF04434">
    <property type="entry name" value="SWIM"/>
    <property type="match status" value="1"/>
</dbReference>
<dbReference type="PANTHER" id="PTHR10799">
    <property type="entry name" value="SNF2/RAD54 HELICASE FAMILY"/>
    <property type="match status" value="1"/>
</dbReference>
<dbReference type="GO" id="GO:0005524">
    <property type="term" value="F:ATP binding"/>
    <property type="evidence" value="ECO:0007669"/>
    <property type="project" value="InterPro"/>
</dbReference>
<dbReference type="Pfam" id="PF00176">
    <property type="entry name" value="SNF2-rel_dom"/>
    <property type="match status" value="1"/>
</dbReference>
<proteinExistence type="predicted"/>
<dbReference type="InterPro" id="IPR049730">
    <property type="entry name" value="SNF2/RAD54-like_C"/>
</dbReference>
<keyword evidence="7" id="KW-1185">Reference proteome</keyword>
<sequence length="1109" mass="120681">MPRTLAGALRPYVSFRSRTRGEGYARQGRVAVVHSSATSVSARVRGSMLYEVSLDIVGTSLQPWCECPFFEGAREPCKHVWALALVADRQHLLAVPPDLELEGAGDFLALDAPQTAPPRFTAGRTPRSPRATNLPAWETFLDALPPPAGAAATISGPSAELLYVFDPVRSTTTPGMFVELLRRQRRKNGGWAAPRDVFIPRSEVKALPDPADREILERVCGAADAWTGAWNIAGAVPVPSPFVLTPALQRDLIERMCATGRLMLRPIGADGNPTPLVRTHWTPGTATFRLSIDGSADAGYNVTGVIDHQGQERPLHDAIFVTRALVLWRPPDDEAPAFAPFDAAGADRWLAALLNADTVHVPPAGRTRLMAALATADLTHVSCPDELRVETRVTQPQPVARVIRRGTRPTASWAQDRLGLEVSFAYGPHEIPGHAATPVLFDAQARVAWRRVPAAERSAVARLVDLGVRPLAIGGGAVELAAAAAGTHFDVLAPALPGLVRDLIGEGWRVEADGRAYRAAVASTLGVRSGIDWFELHGALDFGGVAAPLPAVLAAARKGEAFVRLDDGSLGLLPDEWLARSLRMATLGESHDDHVRFQPAQAALVDAWLAEQPQVTWDEPFARLRDELAHFTGVLPEAPPPTFAGALRAYQQDALGWFSFLRRFGFGGCLADEMGLGKTVMVLAALEARRLDHERAGTASRPSLIVVPRSLVFNWQQEAARFAPRLRMFDITGSQRRQGFGQVGDHDVAIVTYGTLRRDIEHLKEVAFDYVILDEAQAIKNASTATARAARLLRGRHRLALSGTPVENHLGELWSLFEFLNPGLLGSASAFTGARAIGEPGDDDGMLPLIERGLRPFILRRTKEQVASELPARTEQTLYCDLGPAQRKVYDSLRAHYRASLLGSGARDEGGRSTIHVLEALLRLRQAACHPGLIDPAQAAGPSAKLDVLLPRLQELVEDGRKVLVFSQFTSLLALLRDRLDASGLTYEYLDGRTRNREARVRQFQEGPCPLFLISLKAGGLGLNLTAADYVFLLDPWWNPAVEAQAIDRAHRIGQTRAVFAYRLIARDTVEEKVLALQAGKRQLADAVVRADASLLRDLRREDLDLLLS</sequence>
<dbReference type="InterPro" id="IPR001650">
    <property type="entry name" value="Helicase_C-like"/>
</dbReference>
<gene>
    <name evidence="6" type="ORF">LuPra_01799</name>
</gene>
<keyword evidence="2" id="KW-0863">Zinc-finger</keyword>
<dbReference type="SMART" id="SM00490">
    <property type="entry name" value="HELICc"/>
    <property type="match status" value="1"/>
</dbReference>
<dbReference type="RefSeq" id="WP_110170420.1">
    <property type="nucleotide sequence ID" value="NZ_CP015136.1"/>
</dbReference>
<dbReference type="Gene3D" id="3.40.50.300">
    <property type="entry name" value="P-loop containing nucleotide triphosphate hydrolases"/>
    <property type="match status" value="1"/>
</dbReference>
<keyword evidence="6" id="KW-0347">Helicase</keyword>
<protein>
    <submittedName>
        <fullName evidence="6">ATP-dependent helicase HepA</fullName>
    </submittedName>
</protein>
<evidence type="ECO:0000259" key="4">
    <source>
        <dbReference type="PROSITE" id="PS51192"/>
    </source>
</evidence>
<dbReference type="OrthoDB" id="9814088at2"/>
<feature type="domain" description="SWIM-type" evidence="3">
    <location>
        <begin position="50"/>
        <end position="88"/>
    </location>
</feature>
<dbReference type="Proteomes" id="UP000076079">
    <property type="component" value="Chromosome"/>
</dbReference>
<evidence type="ECO:0000313" key="7">
    <source>
        <dbReference type="Proteomes" id="UP000076079"/>
    </source>
</evidence>
<organism evidence="6 7">
    <name type="scientific">Luteitalea pratensis</name>
    <dbReference type="NCBI Taxonomy" id="1855912"/>
    <lineage>
        <taxon>Bacteria</taxon>
        <taxon>Pseudomonadati</taxon>
        <taxon>Acidobacteriota</taxon>
        <taxon>Vicinamibacteria</taxon>
        <taxon>Vicinamibacterales</taxon>
        <taxon>Vicinamibacteraceae</taxon>
        <taxon>Luteitalea</taxon>
    </lineage>
</organism>
<feature type="domain" description="Helicase C-terminal" evidence="5">
    <location>
        <begin position="945"/>
        <end position="1096"/>
    </location>
</feature>
<dbReference type="InterPro" id="IPR038718">
    <property type="entry name" value="SNF2-like_sf"/>
</dbReference>
<evidence type="ECO:0000259" key="3">
    <source>
        <dbReference type="PROSITE" id="PS50966"/>
    </source>
</evidence>
<accession>A0A143PJ54</accession>